<evidence type="ECO:0000256" key="8">
    <source>
        <dbReference type="ARBA" id="ARBA00023306"/>
    </source>
</evidence>
<dbReference type="SUPFAM" id="SSF53756">
    <property type="entry name" value="UDP-Glycosyltransferase/glycogen phosphorylase"/>
    <property type="match status" value="1"/>
</dbReference>
<comment type="similarity">
    <text evidence="10">Belongs to the glycosyltransferase 28 family. MurG subfamily.</text>
</comment>
<keyword evidence="3 10" id="KW-0328">Glycosyltransferase</keyword>
<dbReference type="PANTHER" id="PTHR21015:SF22">
    <property type="entry name" value="GLYCOSYLTRANSFERASE"/>
    <property type="match status" value="1"/>
</dbReference>
<evidence type="ECO:0000256" key="7">
    <source>
        <dbReference type="ARBA" id="ARBA00023136"/>
    </source>
</evidence>
<dbReference type="EC" id="2.4.1.227" evidence="10"/>
<evidence type="ECO:0000256" key="5">
    <source>
        <dbReference type="ARBA" id="ARBA00022960"/>
    </source>
</evidence>
<evidence type="ECO:0000256" key="9">
    <source>
        <dbReference type="ARBA" id="ARBA00023316"/>
    </source>
</evidence>
<dbReference type="GO" id="GO:0009252">
    <property type="term" value="P:peptidoglycan biosynthetic process"/>
    <property type="evidence" value="ECO:0007669"/>
    <property type="project" value="UniProtKB-UniRule"/>
</dbReference>
<comment type="pathway">
    <text evidence="10">Cell wall biogenesis; peptidoglycan biosynthesis.</text>
</comment>
<feature type="domain" description="Glycosyl transferase family 28 C-terminal" evidence="12">
    <location>
        <begin position="185"/>
        <end position="335"/>
    </location>
</feature>
<dbReference type="CDD" id="cd03785">
    <property type="entry name" value="GT28_MurG"/>
    <property type="match status" value="1"/>
</dbReference>
<reference evidence="13 14" key="1">
    <citation type="journal article" date="2019" name="ISME J.">
        <title>Evolution in action: habitat transition from sediment to the pelagial leads to genome streamlining in Methylophilaceae.</title>
        <authorList>
            <person name="Salcher M."/>
            <person name="Schaefle D."/>
            <person name="Kaspar M."/>
            <person name="Neuenschwander S.M."/>
            <person name="Ghai R."/>
        </authorList>
    </citation>
    <scope>NUCLEOTIDE SEQUENCE [LARGE SCALE GENOMIC DNA]</scope>
    <source>
        <strain evidence="13 14">MMS-RI-1</strain>
    </source>
</reference>
<dbReference type="InterPro" id="IPR007235">
    <property type="entry name" value="Glyco_trans_28_C"/>
</dbReference>
<evidence type="ECO:0000256" key="10">
    <source>
        <dbReference type="HAMAP-Rule" id="MF_00033"/>
    </source>
</evidence>
<evidence type="ECO:0000256" key="2">
    <source>
        <dbReference type="ARBA" id="ARBA00022618"/>
    </source>
</evidence>
<name>A0AAE6KP08_9PROT</name>
<dbReference type="Gene3D" id="3.40.50.2000">
    <property type="entry name" value="Glycogen Phosphorylase B"/>
    <property type="match status" value="2"/>
</dbReference>
<dbReference type="PANTHER" id="PTHR21015">
    <property type="entry name" value="UDP-N-ACETYLGLUCOSAMINE--N-ACETYLMURAMYL-(PENTAPEPTIDE) PYROPHOSPHORYL-UNDECAPRENOL N-ACETYLGLUCOSAMINE TRANSFERASE 1"/>
    <property type="match status" value="1"/>
</dbReference>
<keyword evidence="8 10" id="KW-0131">Cell cycle</keyword>
<feature type="binding site" evidence="10">
    <location>
        <begin position="14"/>
        <end position="16"/>
    </location>
    <ligand>
        <name>UDP-N-acetyl-alpha-D-glucosamine</name>
        <dbReference type="ChEBI" id="CHEBI:57705"/>
    </ligand>
</feature>
<dbReference type="AlphaFoldDB" id="A0AAE6KP08"/>
<keyword evidence="2 10" id="KW-0132">Cell division</keyword>
<dbReference type="GO" id="GO:0005886">
    <property type="term" value="C:plasma membrane"/>
    <property type="evidence" value="ECO:0007669"/>
    <property type="project" value="UniProtKB-SubCell"/>
</dbReference>
<evidence type="ECO:0000256" key="1">
    <source>
        <dbReference type="ARBA" id="ARBA00022475"/>
    </source>
</evidence>
<dbReference type="InterPro" id="IPR004276">
    <property type="entry name" value="GlycoTrans_28_N"/>
</dbReference>
<evidence type="ECO:0000259" key="11">
    <source>
        <dbReference type="Pfam" id="PF03033"/>
    </source>
</evidence>
<keyword evidence="1 10" id="KW-1003">Cell membrane</keyword>
<keyword evidence="4 10" id="KW-0808">Transferase</keyword>
<comment type="subcellular location">
    <subcellularLocation>
        <location evidence="10">Cell membrane</location>
        <topology evidence="10">Peripheral membrane protein</topology>
        <orientation evidence="10">Cytoplasmic side</orientation>
    </subcellularLocation>
</comment>
<keyword evidence="5 10" id="KW-0133">Cell shape</keyword>
<evidence type="ECO:0000313" key="14">
    <source>
        <dbReference type="Proteomes" id="UP000312102"/>
    </source>
</evidence>
<feature type="binding site" evidence="10">
    <location>
        <begin position="264"/>
        <end position="269"/>
    </location>
    <ligand>
        <name>UDP-N-acetyl-alpha-D-glucosamine</name>
        <dbReference type="ChEBI" id="CHEBI:57705"/>
    </ligand>
</feature>
<evidence type="ECO:0000256" key="6">
    <source>
        <dbReference type="ARBA" id="ARBA00022984"/>
    </source>
</evidence>
<dbReference type="EMBL" id="CP040986">
    <property type="protein sequence ID" value="QDD13127.1"/>
    <property type="molecule type" value="Genomic_DNA"/>
</dbReference>
<evidence type="ECO:0000256" key="3">
    <source>
        <dbReference type="ARBA" id="ARBA00022676"/>
    </source>
</evidence>
<dbReference type="InterPro" id="IPR006009">
    <property type="entry name" value="GlcNAc_MurG"/>
</dbReference>
<dbReference type="GO" id="GO:0071555">
    <property type="term" value="P:cell wall organization"/>
    <property type="evidence" value="ECO:0007669"/>
    <property type="project" value="UniProtKB-KW"/>
</dbReference>
<dbReference type="RefSeq" id="WP_139882743.1">
    <property type="nucleotide sequence ID" value="NZ_CP040986.1"/>
</dbReference>
<feature type="binding site" evidence="10">
    <location>
        <position position="163"/>
    </location>
    <ligand>
        <name>UDP-N-acetyl-alpha-D-glucosamine</name>
        <dbReference type="ChEBI" id="CHEBI:57705"/>
    </ligand>
</feature>
<dbReference type="KEGG" id="mrk:FIT61_01340"/>
<proteinExistence type="inferred from homology"/>
<keyword evidence="6 10" id="KW-0573">Peptidoglycan synthesis</keyword>
<keyword evidence="14" id="KW-1185">Reference proteome</keyword>
<feature type="domain" description="Glycosyltransferase family 28 N-terminal" evidence="11">
    <location>
        <begin position="7"/>
        <end position="144"/>
    </location>
</feature>
<comment type="catalytic activity">
    <reaction evidence="10">
        <text>di-trans,octa-cis-undecaprenyl diphospho-N-acetyl-alpha-D-muramoyl-L-alanyl-D-glutamyl-meso-2,6-diaminopimeloyl-D-alanyl-D-alanine + UDP-N-acetyl-alpha-D-glucosamine = di-trans,octa-cis-undecaprenyl diphospho-[N-acetyl-alpha-D-glucosaminyl-(1-&gt;4)]-N-acetyl-alpha-D-muramoyl-L-alanyl-D-glutamyl-meso-2,6-diaminopimeloyl-D-alanyl-D-alanine + UDP + H(+)</text>
        <dbReference type="Rhea" id="RHEA:31227"/>
        <dbReference type="ChEBI" id="CHEBI:15378"/>
        <dbReference type="ChEBI" id="CHEBI:57705"/>
        <dbReference type="ChEBI" id="CHEBI:58223"/>
        <dbReference type="ChEBI" id="CHEBI:61387"/>
        <dbReference type="ChEBI" id="CHEBI:61388"/>
        <dbReference type="EC" id="2.4.1.227"/>
    </reaction>
</comment>
<dbReference type="GO" id="GO:0050511">
    <property type="term" value="F:undecaprenyldiphospho-muramoylpentapeptide beta-N-acetylglucosaminyltransferase activity"/>
    <property type="evidence" value="ECO:0007669"/>
    <property type="project" value="UniProtKB-UniRule"/>
</dbReference>
<dbReference type="Proteomes" id="UP000312102">
    <property type="component" value="Chromosome"/>
</dbReference>
<sequence>MKSNKKILIIAGGTGGHIYPGIAIADYLKVKGWSITWLGTSHGMENKLIDKKPYQKAMIDITGVRGKNFLSWLKLPFKLLIALIQCAKAIKKEKPDVVIAMGGYVSFPGGLMARLMGKPLIVHEQNSIPGLTNKLLAMIATQIYSAFPIKLIRASYKIGNPVRDEIRQIKPPVQRFKNRKGPLRLLIVGGSLGAKFFNDTIPLSIKQINPKDRPTIIHQSGEKHFQELKVNYKKCGIKADCRPYLDHIEKVYEWADLVIARSGALTVSEFSAAGIPSILVPFPFAVDNHQFYNAKYLSDKKAARLIIQEELTTELLSGLLKGMTRNECLKMSKAALENKGTKPEEMIYQACERLIKK</sequence>
<dbReference type="NCBIfam" id="TIGR01133">
    <property type="entry name" value="murG"/>
    <property type="match status" value="1"/>
</dbReference>
<feature type="binding site" evidence="10">
    <location>
        <position position="191"/>
    </location>
    <ligand>
        <name>UDP-N-acetyl-alpha-D-glucosamine</name>
        <dbReference type="ChEBI" id="CHEBI:57705"/>
    </ligand>
</feature>
<dbReference type="Pfam" id="PF04101">
    <property type="entry name" value="Glyco_tran_28_C"/>
    <property type="match status" value="1"/>
</dbReference>
<comment type="function">
    <text evidence="10">Cell wall formation. Catalyzes the transfer of a GlcNAc subunit on undecaprenyl-pyrophosphoryl-MurNAc-pentapeptide (lipid intermediate I) to form undecaprenyl-pyrophosphoryl-MurNAc-(pentapeptide)GlcNAc (lipid intermediate II).</text>
</comment>
<feature type="binding site" evidence="10">
    <location>
        <position position="290"/>
    </location>
    <ligand>
        <name>UDP-N-acetyl-alpha-D-glucosamine</name>
        <dbReference type="ChEBI" id="CHEBI:57705"/>
    </ligand>
</feature>
<keyword evidence="9 10" id="KW-0961">Cell wall biogenesis/degradation</keyword>
<keyword evidence="7 10" id="KW-0472">Membrane</keyword>
<accession>A0AAE6KP08</accession>
<dbReference type="GO" id="GO:0051301">
    <property type="term" value="P:cell division"/>
    <property type="evidence" value="ECO:0007669"/>
    <property type="project" value="UniProtKB-KW"/>
</dbReference>
<dbReference type="GO" id="GO:0008360">
    <property type="term" value="P:regulation of cell shape"/>
    <property type="evidence" value="ECO:0007669"/>
    <property type="project" value="UniProtKB-KW"/>
</dbReference>
<dbReference type="HAMAP" id="MF_00033">
    <property type="entry name" value="MurG"/>
    <property type="match status" value="1"/>
</dbReference>
<gene>
    <name evidence="10 13" type="primary">murG</name>
    <name evidence="13" type="ORF">FIT61_01340</name>
</gene>
<comment type="caution">
    <text evidence="10">Lacks conserved residue(s) required for the propagation of feature annotation.</text>
</comment>
<dbReference type="Pfam" id="PF03033">
    <property type="entry name" value="Glyco_transf_28"/>
    <property type="match status" value="1"/>
</dbReference>
<organism evidence="13 14">
    <name type="scientific">Candidatus Methylopumilus rimovensis</name>
    <dbReference type="NCBI Taxonomy" id="2588535"/>
    <lineage>
        <taxon>Bacteria</taxon>
        <taxon>Pseudomonadati</taxon>
        <taxon>Pseudomonadota</taxon>
        <taxon>Betaproteobacteria</taxon>
        <taxon>Nitrosomonadales</taxon>
        <taxon>Methylophilaceae</taxon>
        <taxon>Candidatus Methylopumilus</taxon>
    </lineage>
</organism>
<protein>
    <recommendedName>
        <fullName evidence="10">UDP-N-acetylglucosamine--N-acetylmuramyl-(pentapeptide) pyrophosphoryl-undecaprenol N-acetylglucosamine transferase</fullName>
        <ecNumber evidence="10">2.4.1.227</ecNumber>
    </recommendedName>
    <alternativeName>
        <fullName evidence="10">Undecaprenyl-PP-MurNAc-pentapeptide-UDPGlcNAc GlcNAc transferase</fullName>
    </alternativeName>
</protein>
<evidence type="ECO:0000259" key="12">
    <source>
        <dbReference type="Pfam" id="PF04101"/>
    </source>
</evidence>
<dbReference type="GO" id="GO:0005975">
    <property type="term" value="P:carbohydrate metabolic process"/>
    <property type="evidence" value="ECO:0007669"/>
    <property type="project" value="InterPro"/>
</dbReference>
<evidence type="ECO:0000256" key="4">
    <source>
        <dbReference type="ARBA" id="ARBA00022679"/>
    </source>
</evidence>
<feature type="binding site" evidence="10">
    <location>
        <position position="126"/>
    </location>
    <ligand>
        <name>UDP-N-acetyl-alpha-D-glucosamine</name>
        <dbReference type="ChEBI" id="CHEBI:57705"/>
    </ligand>
</feature>
<evidence type="ECO:0000313" key="13">
    <source>
        <dbReference type="EMBL" id="QDD13127.1"/>
    </source>
</evidence>